<feature type="domain" description="CRIC" evidence="2">
    <location>
        <begin position="58"/>
        <end position="118"/>
    </location>
</feature>
<dbReference type="Pfam" id="PF10534">
    <property type="entry name" value="CRIC_ras_sig"/>
    <property type="match status" value="1"/>
</dbReference>
<name>A0ABQ8LUR3_LABRO</name>
<comment type="caution">
    <text evidence="3">The sequence shown here is derived from an EMBL/GenBank/DDBJ whole genome shotgun (WGS) entry which is preliminary data.</text>
</comment>
<dbReference type="GO" id="GO:0016301">
    <property type="term" value="F:kinase activity"/>
    <property type="evidence" value="ECO:0007669"/>
    <property type="project" value="UniProtKB-KW"/>
</dbReference>
<protein>
    <submittedName>
        <fullName evidence="3">Connector enhancer of kinase suppressor of ras 2</fullName>
    </submittedName>
</protein>
<dbReference type="SUPFAM" id="SSF47769">
    <property type="entry name" value="SAM/Pointed domain"/>
    <property type="match status" value="1"/>
</dbReference>
<dbReference type="InterPro" id="IPR017874">
    <property type="entry name" value="CRIC_domain"/>
</dbReference>
<keyword evidence="3" id="KW-0418">Kinase</keyword>
<dbReference type="InterPro" id="IPR001660">
    <property type="entry name" value="SAM"/>
</dbReference>
<dbReference type="EMBL" id="JACTAM010000017">
    <property type="protein sequence ID" value="KAI2654383.1"/>
    <property type="molecule type" value="Genomic_DNA"/>
</dbReference>
<dbReference type="Gene3D" id="1.10.150.50">
    <property type="entry name" value="Transcription Factor, Ets-1"/>
    <property type="match status" value="1"/>
</dbReference>
<feature type="domain" description="SAM" evidence="1">
    <location>
        <begin position="7"/>
        <end position="55"/>
    </location>
</feature>
<proteinExistence type="predicted"/>
<dbReference type="PANTHER" id="PTHR12844">
    <property type="entry name" value="CONNECTOR ENCHANCER OF KINASE SUPPRESSOR OF RAS"/>
    <property type="match status" value="1"/>
</dbReference>
<evidence type="ECO:0000313" key="3">
    <source>
        <dbReference type="EMBL" id="KAI2654383.1"/>
    </source>
</evidence>
<dbReference type="Proteomes" id="UP000830375">
    <property type="component" value="Unassembled WGS sequence"/>
</dbReference>
<evidence type="ECO:0000259" key="2">
    <source>
        <dbReference type="PROSITE" id="PS51290"/>
    </source>
</evidence>
<sequence length="118" mass="13085">MEPVTSWSDERVAEWLKGLDAPLQQYSFSEWHLSGSELLHLSSSKLEKLGTYSVGGDSLRSLTEKLRAVAHTLQMSIQGRWRVNTSDGQSATKLSQQVLQAVVDIITESNGLVSLLNR</sequence>
<dbReference type="PROSITE" id="PS51290">
    <property type="entry name" value="CRIC"/>
    <property type="match status" value="1"/>
</dbReference>
<dbReference type="SMART" id="SM00454">
    <property type="entry name" value="SAM"/>
    <property type="match status" value="1"/>
</dbReference>
<dbReference type="InterPro" id="IPR013761">
    <property type="entry name" value="SAM/pointed_sf"/>
</dbReference>
<dbReference type="Pfam" id="PF07647">
    <property type="entry name" value="SAM_2"/>
    <property type="match status" value="1"/>
</dbReference>
<dbReference type="PROSITE" id="PS50105">
    <property type="entry name" value="SAM_DOMAIN"/>
    <property type="match status" value="1"/>
</dbReference>
<evidence type="ECO:0000259" key="1">
    <source>
        <dbReference type="PROSITE" id="PS50105"/>
    </source>
</evidence>
<evidence type="ECO:0000313" key="4">
    <source>
        <dbReference type="Proteomes" id="UP000830375"/>
    </source>
</evidence>
<gene>
    <name evidence="3" type="ORF">H4Q32_011094</name>
</gene>
<keyword evidence="3" id="KW-0808">Transferase</keyword>
<dbReference type="InterPro" id="IPR051566">
    <property type="entry name" value="CNKSR"/>
</dbReference>
<accession>A0ABQ8LUR3</accession>
<organism evidence="3 4">
    <name type="scientific">Labeo rohita</name>
    <name type="common">Indian major carp</name>
    <name type="synonym">Cyprinus rohita</name>
    <dbReference type="NCBI Taxonomy" id="84645"/>
    <lineage>
        <taxon>Eukaryota</taxon>
        <taxon>Metazoa</taxon>
        <taxon>Chordata</taxon>
        <taxon>Craniata</taxon>
        <taxon>Vertebrata</taxon>
        <taxon>Euteleostomi</taxon>
        <taxon>Actinopterygii</taxon>
        <taxon>Neopterygii</taxon>
        <taxon>Teleostei</taxon>
        <taxon>Ostariophysi</taxon>
        <taxon>Cypriniformes</taxon>
        <taxon>Cyprinidae</taxon>
        <taxon>Labeoninae</taxon>
        <taxon>Labeonini</taxon>
        <taxon>Labeo</taxon>
    </lineage>
</organism>
<keyword evidence="4" id="KW-1185">Reference proteome</keyword>
<dbReference type="PANTHER" id="PTHR12844:SF10">
    <property type="entry name" value="CONNECTOR ENHANCER OF KINASE SUPPRESSOR OF RAS 1"/>
    <property type="match status" value="1"/>
</dbReference>
<reference evidence="3 4" key="1">
    <citation type="submission" date="2022-01" db="EMBL/GenBank/DDBJ databases">
        <title>A high-quality chromosome-level genome assembly of rohu carp, Labeo rohita.</title>
        <authorList>
            <person name="Arick M.A. II"/>
            <person name="Hsu C.-Y."/>
            <person name="Magbanua Z."/>
            <person name="Pechanova O."/>
            <person name="Grover C."/>
            <person name="Miller E."/>
            <person name="Thrash A."/>
            <person name="Ezzel L."/>
            <person name="Alam S."/>
            <person name="Benzie J."/>
            <person name="Hamilton M."/>
            <person name="Karsi A."/>
            <person name="Lawrence M.L."/>
            <person name="Peterson D.G."/>
        </authorList>
    </citation>
    <scope>NUCLEOTIDE SEQUENCE [LARGE SCALE GENOMIC DNA]</scope>
    <source>
        <strain evidence="4">BAU-BD-2019</strain>
        <tissue evidence="3">Blood</tissue>
    </source>
</reference>